<dbReference type="AlphaFoldDB" id="I3EDJ3"/>
<dbReference type="VEuPathDB" id="MicrosporidiaDB:NEQG_02413"/>
<name>I3EDJ3_NEMP3</name>
<feature type="region of interest" description="Disordered" evidence="2">
    <location>
        <begin position="658"/>
        <end position="791"/>
    </location>
</feature>
<proteinExistence type="predicted"/>
<dbReference type="HOGENOM" id="CLU_354914_0_0_1"/>
<dbReference type="InterPro" id="IPR019734">
    <property type="entry name" value="TPR_rpt"/>
</dbReference>
<dbReference type="Proteomes" id="UP000002872">
    <property type="component" value="Unassembled WGS sequence"/>
</dbReference>
<dbReference type="PROSITE" id="PS50293">
    <property type="entry name" value="TPR_REGION"/>
    <property type="match status" value="1"/>
</dbReference>
<dbReference type="PROSITE" id="PS50005">
    <property type="entry name" value="TPR"/>
    <property type="match status" value="1"/>
</dbReference>
<dbReference type="SUPFAM" id="SSF48452">
    <property type="entry name" value="TPR-like"/>
    <property type="match status" value="1"/>
</dbReference>
<dbReference type="Pfam" id="PF00515">
    <property type="entry name" value="TPR_1"/>
    <property type="match status" value="1"/>
</dbReference>
<feature type="compositionally biased region" description="Basic and acidic residues" evidence="2">
    <location>
        <begin position="723"/>
        <end position="733"/>
    </location>
</feature>
<reference evidence="3" key="1">
    <citation type="submission" date="2011-01" db="EMBL/GenBank/DDBJ databases">
        <title>The Genome Sequence of Nematocida parisii strain ERTm3.</title>
        <authorList>
            <consortium name="The Broad Institute Genome Sequencing Platform"/>
            <consortium name="The Broad Institute Genome Sequencing Center for Infectious Disease"/>
            <person name="Cuomo C."/>
            <person name="Troemel E."/>
            <person name="Young S.K."/>
            <person name="Zeng Q."/>
            <person name="Gargeya S."/>
            <person name="Fitzgerald M."/>
            <person name="Haas B."/>
            <person name="Abouelleil A."/>
            <person name="Alvarado L."/>
            <person name="Arachchi H.M."/>
            <person name="Berlin A."/>
            <person name="Chapman S.B."/>
            <person name="Gearin G."/>
            <person name="Goldberg J."/>
            <person name="Griggs A."/>
            <person name="Gujja S."/>
            <person name="Hansen M."/>
            <person name="Heiman D."/>
            <person name="Howarth C."/>
            <person name="Larimer J."/>
            <person name="Lui A."/>
            <person name="MacDonald P.J.P."/>
            <person name="McCowen C."/>
            <person name="Montmayeur A."/>
            <person name="Murphy C."/>
            <person name="Neiman D."/>
            <person name="Pearson M."/>
            <person name="Priest M."/>
            <person name="Roberts A."/>
            <person name="Saif S."/>
            <person name="Shea T."/>
            <person name="Sisk P."/>
            <person name="Stolte C."/>
            <person name="Sykes S."/>
            <person name="Wortman J."/>
            <person name="Nusbaum C."/>
            <person name="Birren B."/>
        </authorList>
    </citation>
    <scope>NUCLEOTIDE SEQUENCE</scope>
    <source>
        <strain evidence="3">ERTm3</strain>
    </source>
</reference>
<dbReference type="InterPro" id="IPR011990">
    <property type="entry name" value="TPR-like_helical_dom_sf"/>
</dbReference>
<organism evidence="3 4">
    <name type="scientific">Nematocida parisii (strain ERTm3)</name>
    <name type="common">Nematode killer fungus</name>
    <dbReference type="NCBI Taxonomy" id="935791"/>
    <lineage>
        <taxon>Eukaryota</taxon>
        <taxon>Fungi</taxon>
        <taxon>Fungi incertae sedis</taxon>
        <taxon>Microsporidia</taxon>
        <taxon>Nematocida</taxon>
    </lineage>
</organism>
<dbReference type="SMART" id="SM00028">
    <property type="entry name" value="TPR"/>
    <property type="match status" value="1"/>
</dbReference>
<dbReference type="OMA" id="IMISLIR"/>
<dbReference type="EMBL" id="GL870883">
    <property type="protein sequence ID" value="EIJ87290.1"/>
    <property type="molecule type" value="Genomic_DNA"/>
</dbReference>
<keyword evidence="1" id="KW-0802">TPR repeat</keyword>
<evidence type="ECO:0000256" key="2">
    <source>
        <dbReference type="SAM" id="MobiDB-lite"/>
    </source>
</evidence>
<protein>
    <submittedName>
        <fullName evidence="3">Uncharacterized protein</fullName>
    </submittedName>
</protein>
<sequence length="791" mass="89965">MYSQQKRQEEGKSTLPLGEEFEALIKRLNSGQIEERVKIAIAGKYFSVGDEDSYKRVIEIVSVKSTEDHTLKNNQDIMISLIRYNKTQEIIYLNQAKDLITKTHIFPTIKTMFLLATESSQDEILKEAYKLNRNCKYSAQLKAISFINSKKYEEASSIIERLPASIEKTLLELVAVVFLDANRAKEVYSRFEDEFKKEKEKERSNPERLDTYIEYAKRLVEKGSGVGIDLIVSEIAEALKTTSGVALGSAKHLVEQTAKNPQRSLDLLSVSKRLLLEVEILRAEALLSKKRYMEVMDLAQSLKSSDLPIDESASERIAIILISSAIIQNKTEQLDVPWIVNALSKREQIKKDIGLSDLVELIKSKEPSTPSLEGQALLWTQKMIKLSKNEHLIWKPVIEESKYLNRLGNIYFSQKKIEEAIKAYNKALELSTEAQATEVQENIDMLKQWISRKEPILSECPEVMCLFKSLGYTSDNPSTIEYINNAMRTELKIESVGLLEEIAKELSKNISDNTGTERVLNILSLCSLVKFKKSILTATEISESNISVIYNHILFWCNENTQIDTDVANAAIEWYTSKYSTASQKLVAKHAVLLVMTNLSKSGSVKEFNEIFMKVKDHIKEDTKDLERITEMKLKLEEINSPIDEDKSVLENIEVPLETANKKETEPKQQQPTVKNSSELLSKREEVMRMLTETGPGNKKSSKKSKRTRPDEEEEKPAKRQKIKQEDKEERKPRNSSVKKPSSTAVSSDDDETASIKKHKVKAGKERKSEEPEPVAIKRASHTVLSSDEED</sequence>
<evidence type="ECO:0000313" key="4">
    <source>
        <dbReference type="Proteomes" id="UP000002872"/>
    </source>
</evidence>
<feature type="compositionally biased region" description="Polar residues" evidence="2">
    <location>
        <begin position="735"/>
        <end position="747"/>
    </location>
</feature>
<keyword evidence="4" id="KW-1185">Reference proteome</keyword>
<feature type="repeat" description="TPR" evidence="1">
    <location>
        <begin position="401"/>
        <end position="434"/>
    </location>
</feature>
<evidence type="ECO:0000256" key="1">
    <source>
        <dbReference type="PROSITE-ProRule" id="PRU00339"/>
    </source>
</evidence>
<dbReference type="InParanoid" id="I3EDJ3"/>
<dbReference type="OrthoDB" id="2189605at2759"/>
<gene>
    <name evidence="3" type="ORF">NEQG_02413</name>
</gene>
<feature type="compositionally biased region" description="Polar residues" evidence="2">
    <location>
        <begin position="668"/>
        <end position="680"/>
    </location>
</feature>
<dbReference type="Gene3D" id="1.25.40.10">
    <property type="entry name" value="Tetratricopeptide repeat domain"/>
    <property type="match status" value="1"/>
</dbReference>
<accession>I3EDJ3</accession>
<evidence type="ECO:0000313" key="3">
    <source>
        <dbReference type="EMBL" id="EIJ87290.1"/>
    </source>
</evidence>